<gene>
    <name evidence="8" type="ORF">ACFS7Z_07100</name>
</gene>
<dbReference type="Gene3D" id="1.25.40.10">
    <property type="entry name" value="Tetratricopeptide repeat domain"/>
    <property type="match status" value="1"/>
</dbReference>
<evidence type="ECO:0000313" key="9">
    <source>
        <dbReference type="Proteomes" id="UP001597641"/>
    </source>
</evidence>
<sequence length="516" mass="58737">MKKRLFIILALAGFSSCTDLDEEVFDSIESNNFYQTERQALAAAGPVYSNLRAYQNPESVWGLNTFTTDEIVLPTRGNNWYNGGVFQRLHRQEWTPSEGFINNAWVFVFNNINTCNRLLFQFEKIENKSDALVAVMKEIRGMRAFYYFLGMDLFGNIPIVDRFDVPADYAPANQSREEVFRFIESELLAVIPELPVSTDMKTYGRFHRWAAYATLAKLYLNAEVYTGEPMYEECVEACNTIINSGEFQLSSDFYSNFAVQNEGSQENIFVIPFDVNLPQDWGSGGITSRMFSHYLWTLHGDGTRAFNTQQGGWNGFAAVPSFYTSYDPEDTRRNVWLVGQQYSSSGEMLYNTAEMAGIPLVYTVEINSLEQAWENEGARLAKYDYTGAENFTLSNDYVLFRYADILLMKAEALMRQNGGAATPEAVELVNMVRSRAFQGNEDNVYTAGTLTLDALLAERGWEFAGEGWRRNDLIRFDAYTEPWDFKPNTSPDYVTIFPIPQAQLNANPNLVQNPGY</sequence>
<dbReference type="RefSeq" id="WP_377482786.1">
    <property type="nucleotide sequence ID" value="NZ_JBHUOX010000004.1"/>
</dbReference>
<dbReference type="SUPFAM" id="SSF48452">
    <property type="entry name" value="TPR-like"/>
    <property type="match status" value="1"/>
</dbReference>
<protein>
    <submittedName>
        <fullName evidence="8">RagB/SusD family nutrient uptake outer membrane protein</fullName>
    </submittedName>
</protein>
<feature type="domain" description="RagB/SusD" evidence="6">
    <location>
        <begin position="318"/>
        <end position="516"/>
    </location>
</feature>
<dbReference type="EMBL" id="JBHUOX010000004">
    <property type="protein sequence ID" value="MFD3000121.1"/>
    <property type="molecule type" value="Genomic_DNA"/>
</dbReference>
<dbReference type="Gene3D" id="1.25.40.390">
    <property type="match status" value="1"/>
</dbReference>
<dbReference type="Pfam" id="PF07980">
    <property type="entry name" value="SusD_RagB"/>
    <property type="match status" value="1"/>
</dbReference>
<dbReference type="Gene3D" id="1.10.3780.10">
    <property type="entry name" value="SusD-like"/>
    <property type="match status" value="1"/>
</dbReference>
<name>A0ABW6BRH3_9BACT</name>
<keyword evidence="9" id="KW-1185">Reference proteome</keyword>
<evidence type="ECO:0000313" key="8">
    <source>
        <dbReference type="EMBL" id="MFD3000121.1"/>
    </source>
</evidence>
<evidence type="ECO:0000256" key="4">
    <source>
        <dbReference type="ARBA" id="ARBA00023136"/>
    </source>
</evidence>
<evidence type="ECO:0000256" key="5">
    <source>
        <dbReference type="ARBA" id="ARBA00023237"/>
    </source>
</evidence>
<accession>A0ABW6BRH3</accession>
<reference evidence="9" key="1">
    <citation type="journal article" date="2019" name="Int. J. Syst. Evol. Microbiol.">
        <title>The Global Catalogue of Microorganisms (GCM) 10K type strain sequencing project: providing services to taxonomists for standard genome sequencing and annotation.</title>
        <authorList>
            <consortium name="The Broad Institute Genomics Platform"/>
            <consortium name="The Broad Institute Genome Sequencing Center for Infectious Disease"/>
            <person name="Wu L."/>
            <person name="Ma J."/>
        </authorList>
    </citation>
    <scope>NUCLEOTIDE SEQUENCE [LARGE SCALE GENOMIC DNA]</scope>
    <source>
        <strain evidence="9">KCTC 23984</strain>
    </source>
</reference>
<comment type="subcellular location">
    <subcellularLocation>
        <location evidence="1">Cell outer membrane</location>
    </subcellularLocation>
</comment>
<dbReference type="Pfam" id="PF14322">
    <property type="entry name" value="SusD-like_3"/>
    <property type="match status" value="1"/>
</dbReference>
<comment type="similarity">
    <text evidence="2">Belongs to the SusD family.</text>
</comment>
<keyword evidence="4" id="KW-0472">Membrane</keyword>
<evidence type="ECO:0000256" key="2">
    <source>
        <dbReference type="ARBA" id="ARBA00006275"/>
    </source>
</evidence>
<dbReference type="InterPro" id="IPR011990">
    <property type="entry name" value="TPR-like_helical_dom_sf"/>
</dbReference>
<feature type="domain" description="SusD-like N-terminal" evidence="7">
    <location>
        <begin position="78"/>
        <end position="220"/>
    </location>
</feature>
<keyword evidence="5" id="KW-0998">Cell outer membrane</keyword>
<organism evidence="8 9">
    <name type="scientific">Pontibacter toksunensis</name>
    <dbReference type="NCBI Taxonomy" id="1332631"/>
    <lineage>
        <taxon>Bacteria</taxon>
        <taxon>Pseudomonadati</taxon>
        <taxon>Bacteroidota</taxon>
        <taxon>Cytophagia</taxon>
        <taxon>Cytophagales</taxon>
        <taxon>Hymenobacteraceae</taxon>
        <taxon>Pontibacter</taxon>
    </lineage>
</organism>
<evidence type="ECO:0000256" key="3">
    <source>
        <dbReference type="ARBA" id="ARBA00022729"/>
    </source>
</evidence>
<comment type="caution">
    <text evidence="8">The sequence shown here is derived from an EMBL/GenBank/DDBJ whole genome shotgun (WGS) entry which is preliminary data.</text>
</comment>
<evidence type="ECO:0000256" key="1">
    <source>
        <dbReference type="ARBA" id="ARBA00004442"/>
    </source>
</evidence>
<dbReference type="PROSITE" id="PS51257">
    <property type="entry name" value="PROKAR_LIPOPROTEIN"/>
    <property type="match status" value="1"/>
</dbReference>
<evidence type="ECO:0000259" key="7">
    <source>
        <dbReference type="Pfam" id="PF14322"/>
    </source>
</evidence>
<proteinExistence type="inferred from homology"/>
<dbReference type="Proteomes" id="UP001597641">
    <property type="component" value="Unassembled WGS sequence"/>
</dbReference>
<dbReference type="InterPro" id="IPR012944">
    <property type="entry name" value="SusD_RagB_dom"/>
</dbReference>
<dbReference type="InterPro" id="IPR033985">
    <property type="entry name" value="SusD-like_N"/>
</dbReference>
<keyword evidence="3" id="KW-0732">Signal</keyword>
<evidence type="ECO:0000259" key="6">
    <source>
        <dbReference type="Pfam" id="PF07980"/>
    </source>
</evidence>